<evidence type="ECO:0000313" key="6">
    <source>
        <dbReference type="EMBL" id="NML33522.1"/>
    </source>
</evidence>
<dbReference type="Proteomes" id="UP000583127">
    <property type="component" value="Unassembled WGS sequence"/>
</dbReference>
<dbReference type="InterPro" id="IPR000577">
    <property type="entry name" value="Carb_kinase_FGGY"/>
</dbReference>
<dbReference type="InterPro" id="IPR043129">
    <property type="entry name" value="ATPase_NBD"/>
</dbReference>
<evidence type="ECO:0000256" key="3">
    <source>
        <dbReference type="ARBA" id="ARBA00022777"/>
    </source>
</evidence>
<dbReference type="AlphaFoldDB" id="A0A7X9X9Q6"/>
<dbReference type="GO" id="GO:0005975">
    <property type="term" value="P:carbohydrate metabolic process"/>
    <property type="evidence" value="ECO:0007669"/>
    <property type="project" value="InterPro"/>
</dbReference>
<organism evidence="6 7">
    <name type="scientific">Paraburkholderia antibiotica</name>
    <dbReference type="NCBI Taxonomy" id="2728839"/>
    <lineage>
        <taxon>Bacteria</taxon>
        <taxon>Pseudomonadati</taxon>
        <taxon>Pseudomonadota</taxon>
        <taxon>Betaproteobacteria</taxon>
        <taxon>Burkholderiales</taxon>
        <taxon>Burkholderiaceae</taxon>
        <taxon>Paraburkholderia</taxon>
    </lineage>
</organism>
<dbReference type="EMBL" id="JABBFZ010000015">
    <property type="protein sequence ID" value="NML33522.1"/>
    <property type="molecule type" value="Genomic_DNA"/>
</dbReference>
<proteinExistence type="inferred from homology"/>
<comment type="caution">
    <text evidence="6">The sequence shown here is derived from an EMBL/GenBank/DDBJ whole genome shotgun (WGS) entry which is preliminary data.</text>
</comment>
<dbReference type="CDD" id="cd07808">
    <property type="entry name" value="ASKHA_NBD_FGGY_EcXK-like"/>
    <property type="match status" value="1"/>
</dbReference>
<dbReference type="InterPro" id="IPR018484">
    <property type="entry name" value="FGGY_N"/>
</dbReference>
<evidence type="ECO:0000259" key="5">
    <source>
        <dbReference type="Pfam" id="PF02782"/>
    </source>
</evidence>
<dbReference type="InterPro" id="IPR050406">
    <property type="entry name" value="FGGY_Carb_Kinase"/>
</dbReference>
<evidence type="ECO:0000259" key="4">
    <source>
        <dbReference type="Pfam" id="PF00370"/>
    </source>
</evidence>
<dbReference type="SUPFAM" id="SSF53067">
    <property type="entry name" value="Actin-like ATPase domain"/>
    <property type="match status" value="2"/>
</dbReference>
<dbReference type="RefSeq" id="WP_169499758.1">
    <property type="nucleotide sequence ID" value="NZ_JABBFZ010000015.1"/>
</dbReference>
<name>A0A7X9X9Q6_9BURK</name>
<feature type="domain" description="Carbohydrate kinase FGGY N-terminal" evidence="4">
    <location>
        <begin position="3"/>
        <end position="233"/>
    </location>
</feature>
<comment type="similarity">
    <text evidence="1">Belongs to the FGGY kinase family.</text>
</comment>
<reference evidence="6 7" key="1">
    <citation type="submission" date="2020-04" db="EMBL/GenBank/DDBJ databases">
        <title>Paraburkholderia sp. G-4-1-8 isolated from soil.</title>
        <authorList>
            <person name="Dahal R.H."/>
        </authorList>
    </citation>
    <scope>NUCLEOTIDE SEQUENCE [LARGE SCALE GENOMIC DNA]</scope>
    <source>
        <strain evidence="6 7">G-4-1-8</strain>
    </source>
</reference>
<sequence>MSFLGIDLGTGSLKAAIVDEQGREQAVSSVAYALDTPHAGWAEIDVKTWWSALADAMARLPQALRDGVRAIGFSGQMHGVVLLDASGAAVRPAMLWPDSRAVDLLDAWPEPQPNPVSPGMAGPLLRWIVLHEPGSAHRTRWALQPKDWLRVALGGAYVTDASDACATALANPAGEWDAALLARLEIPRDWFAPSMPSYAAAGTLSAQAAQALGLRAGIVLATGAADTPCAALGSGLVRAGDALLTTGTGGQIVVLASDEPAPLKGLHCYRAASDHWYRMAAMQNVGIALERVRGWLSYEWADAYRQAFDIPDNVAMGAVPGASFSAPARAGVDAAPQAAPPTPPSLTFLPYLTGERTPWLNPQARGGWLGLSLEHTRGAMMRAAFEGVAFSLRAGLDAIRASGAPVTALKLAGGGSVDARWRQLLADALDVELHAVDCPNAAPRGAAILGGLACGHWQTRDLATLAPGATRVAAPRGDAALAERYARFVDLYGRVEPWFGGAPRR</sequence>
<dbReference type="Pfam" id="PF02782">
    <property type="entry name" value="FGGY_C"/>
    <property type="match status" value="1"/>
</dbReference>
<evidence type="ECO:0000256" key="2">
    <source>
        <dbReference type="ARBA" id="ARBA00022679"/>
    </source>
</evidence>
<feature type="domain" description="Carbohydrate kinase FGGY C-terminal" evidence="5">
    <location>
        <begin position="244"/>
        <end position="453"/>
    </location>
</feature>
<keyword evidence="3 6" id="KW-0418">Kinase</keyword>
<dbReference type="PANTHER" id="PTHR43095:SF5">
    <property type="entry name" value="XYLULOSE KINASE"/>
    <property type="match status" value="1"/>
</dbReference>
<dbReference type="GO" id="GO:0016301">
    <property type="term" value="F:kinase activity"/>
    <property type="evidence" value="ECO:0007669"/>
    <property type="project" value="UniProtKB-KW"/>
</dbReference>
<keyword evidence="2" id="KW-0808">Transferase</keyword>
<dbReference type="InterPro" id="IPR018485">
    <property type="entry name" value="FGGY_C"/>
</dbReference>
<gene>
    <name evidence="6" type="ORF">HHL14_22140</name>
</gene>
<evidence type="ECO:0000256" key="1">
    <source>
        <dbReference type="ARBA" id="ARBA00009156"/>
    </source>
</evidence>
<dbReference type="Gene3D" id="3.30.420.40">
    <property type="match status" value="2"/>
</dbReference>
<accession>A0A7X9X9Q6</accession>
<dbReference type="PIRSF" id="PIRSF000538">
    <property type="entry name" value="GlpK"/>
    <property type="match status" value="1"/>
</dbReference>
<protein>
    <submittedName>
        <fullName evidence="6">Carbohydrate kinase</fullName>
    </submittedName>
</protein>
<keyword evidence="7" id="KW-1185">Reference proteome</keyword>
<evidence type="ECO:0000313" key="7">
    <source>
        <dbReference type="Proteomes" id="UP000583127"/>
    </source>
</evidence>
<dbReference type="PANTHER" id="PTHR43095">
    <property type="entry name" value="SUGAR KINASE"/>
    <property type="match status" value="1"/>
</dbReference>
<dbReference type="Pfam" id="PF00370">
    <property type="entry name" value="FGGY_N"/>
    <property type="match status" value="1"/>
</dbReference>